<evidence type="ECO:0000313" key="1">
    <source>
        <dbReference type="EMBL" id="RYO74826.1"/>
    </source>
</evidence>
<dbReference type="GO" id="GO:0043248">
    <property type="term" value="P:proteasome assembly"/>
    <property type="evidence" value="ECO:0007669"/>
    <property type="project" value="TreeGrafter"/>
</dbReference>
<sequence length="436" mass="47171">MSALGGIWGPAAMKLVRSAAYKASKVIRTKLANATRPVNTALEPVSVRSHPRQPIHPAALLRQQKSRRWHSTSTYQNINAAIRRFMSTGRSEGAPRLDRSKFLNTQTGRAVAQFTGHAPFASTLRPNLTGGALPRTAGGYGVGIGGARYFSHTPAAPAQVIQNVSQAVRAFWVSGQKAQFDGFTSRGEQQYRAVSAKQDEATRKMASFPRTTPGSYVDFRLNPTVTALSPLAAAFPFPSAGSKIAAFDNTTLNTDGFFDVLSSDFARAVKDLTATLADVQKLSSLGDLPIQLEKGHVLRIRFPGVDAETVESLCDDLGLTRGTVGEDPGFAEETGVHLALKFPFAPDAKVTNTPPLSSPSGSLRSEDSFPAEEELFEVFEDMTQNPWLSPSSSELEGYESMSIPLSSGQHASEDFEGLEGIYRFLEECDRAYDGFR</sequence>
<dbReference type="STRING" id="155417.A0A4Q4SUP2"/>
<dbReference type="InterPro" id="IPR038816">
    <property type="entry name" value="Stationary_phase_5"/>
</dbReference>
<dbReference type="GO" id="GO:0070628">
    <property type="term" value="F:proteasome binding"/>
    <property type="evidence" value="ECO:0007669"/>
    <property type="project" value="InterPro"/>
</dbReference>
<proteinExistence type="predicted"/>
<dbReference type="Proteomes" id="UP000293360">
    <property type="component" value="Unassembled WGS sequence"/>
</dbReference>
<comment type="caution">
    <text evidence="1">The sequence shown here is derived from an EMBL/GenBank/DDBJ whole genome shotgun (WGS) entry which is preliminary data.</text>
</comment>
<gene>
    <name evidence="1" type="ORF">DL764_010709</name>
</gene>
<dbReference type="AlphaFoldDB" id="A0A4Q4SUP2"/>
<reference evidence="1 2" key="1">
    <citation type="submission" date="2018-06" db="EMBL/GenBank/DDBJ databases">
        <title>Complete Genomes of Monosporascus.</title>
        <authorList>
            <person name="Robinson A.J."/>
            <person name="Natvig D.O."/>
        </authorList>
    </citation>
    <scope>NUCLEOTIDE SEQUENCE [LARGE SCALE GENOMIC DNA]</scope>
    <source>
        <strain evidence="1 2">CBS 110550</strain>
    </source>
</reference>
<dbReference type="OrthoDB" id="5415241at2759"/>
<evidence type="ECO:0000313" key="2">
    <source>
        <dbReference type="Proteomes" id="UP000293360"/>
    </source>
</evidence>
<keyword evidence="2" id="KW-1185">Reference proteome</keyword>
<protein>
    <recommendedName>
        <fullName evidence="3">Casein kinase II beta 2 subunit</fullName>
    </recommendedName>
</protein>
<dbReference type="PANTHER" id="PTHR42342">
    <property type="entry name" value="STATIONARY PHASE PROTEIN 5"/>
    <property type="match status" value="1"/>
</dbReference>
<dbReference type="PANTHER" id="PTHR42342:SF1">
    <property type="entry name" value="STATIONARY PHASE PROTEIN 5"/>
    <property type="match status" value="1"/>
</dbReference>
<evidence type="ECO:0008006" key="3">
    <source>
        <dbReference type="Google" id="ProtNLM"/>
    </source>
</evidence>
<accession>A0A4Q4SUP2</accession>
<organism evidence="1 2">
    <name type="scientific">Monosporascus ibericus</name>
    <dbReference type="NCBI Taxonomy" id="155417"/>
    <lineage>
        <taxon>Eukaryota</taxon>
        <taxon>Fungi</taxon>
        <taxon>Dikarya</taxon>
        <taxon>Ascomycota</taxon>
        <taxon>Pezizomycotina</taxon>
        <taxon>Sordariomycetes</taxon>
        <taxon>Xylariomycetidae</taxon>
        <taxon>Xylariales</taxon>
        <taxon>Xylariales incertae sedis</taxon>
        <taxon>Monosporascus</taxon>
    </lineage>
</organism>
<dbReference type="EMBL" id="QJNU01001577">
    <property type="protein sequence ID" value="RYO74826.1"/>
    <property type="molecule type" value="Genomic_DNA"/>
</dbReference>
<name>A0A4Q4SUP2_9PEZI</name>